<dbReference type="GeneID" id="87834086"/>
<dbReference type="EMBL" id="MU853223">
    <property type="protein sequence ID" value="KAK4128713.1"/>
    <property type="molecule type" value="Genomic_DNA"/>
</dbReference>
<keyword evidence="6" id="KW-1185">Reference proteome</keyword>
<dbReference type="GO" id="GO:0005509">
    <property type="term" value="F:calcium ion binding"/>
    <property type="evidence" value="ECO:0007669"/>
    <property type="project" value="InterPro"/>
</dbReference>
<feature type="region of interest" description="Disordered" evidence="3">
    <location>
        <begin position="73"/>
        <end position="106"/>
    </location>
</feature>
<dbReference type="Proteomes" id="UP001302602">
    <property type="component" value="Unassembled WGS sequence"/>
</dbReference>
<sequence length="367" mass="40597">MSSLEFVFHFAFLFCFIYLPIIFCFKMWWPSVCKQTTGALVLLSCLRSVAGAHECSSRMSSTITSRSSIEVSSVTSTDAGTRSATHSETNITSSTSSEPSNSPPQTTDAALFLVGPDWTSAYTYFEAAMLPTFTSTEVEMPTPTVGSFCMLGPLELQGQRLQPALFKFEQPKGAPEGLYDLVIEDDTGRHYVSWGVDGAVSFMDQSSLSTTTIFSVNCRGYLTIRSAGASYTWRVTHTGFTAVTPGETEDGIAVLRPSLSKPIEATGSGEPELARMRRLIRPVFAQPRPGRQPENPNGCGSNNGMGGFMPDFNWGHCCDLHDNCYHDCSESFQICNNDFLGCMYNQCRADVTWWNWWSTVPRLHRYC</sequence>
<dbReference type="InterPro" id="IPR036444">
    <property type="entry name" value="PLipase_A2_dom_sf"/>
</dbReference>
<feature type="compositionally biased region" description="Low complexity" evidence="3">
    <location>
        <begin position="86"/>
        <end position="106"/>
    </location>
</feature>
<evidence type="ECO:0000256" key="4">
    <source>
        <dbReference type="SAM" id="Phobius"/>
    </source>
</evidence>
<keyword evidence="4" id="KW-0472">Membrane</keyword>
<name>A0AAN6U921_9PEZI</name>
<keyword evidence="4" id="KW-0812">Transmembrane</keyword>
<comment type="subcellular location">
    <subcellularLocation>
        <location evidence="1">Secreted</location>
    </subcellularLocation>
</comment>
<proteinExistence type="predicted"/>
<dbReference type="Pfam" id="PF06951">
    <property type="entry name" value="PLA2G12"/>
    <property type="match status" value="1"/>
</dbReference>
<dbReference type="InterPro" id="IPR010711">
    <property type="entry name" value="PLA2G12"/>
</dbReference>
<evidence type="ECO:0000256" key="1">
    <source>
        <dbReference type="ARBA" id="ARBA00004613"/>
    </source>
</evidence>
<dbReference type="GO" id="GO:0005576">
    <property type="term" value="C:extracellular region"/>
    <property type="evidence" value="ECO:0007669"/>
    <property type="project" value="UniProtKB-SubCell"/>
</dbReference>
<feature type="transmembrane region" description="Helical" evidence="4">
    <location>
        <begin position="6"/>
        <end position="25"/>
    </location>
</feature>
<dbReference type="GO" id="GO:0004623">
    <property type="term" value="F:phospholipase A2 activity"/>
    <property type="evidence" value="ECO:0007669"/>
    <property type="project" value="InterPro"/>
</dbReference>
<dbReference type="AlphaFoldDB" id="A0AAN6U921"/>
<reference evidence="5" key="2">
    <citation type="submission" date="2023-05" db="EMBL/GenBank/DDBJ databases">
        <authorList>
            <consortium name="Lawrence Berkeley National Laboratory"/>
            <person name="Steindorff A."/>
            <person name="Hensen N."/>
            <person name="Bonometti L."/>
            <person name="Westerberg I."/>
            <person name="Brannstrom I.O."/>
            <person name="Guillou S."/>
            <person name="Cros-Aarteil S."/>
            <person name="Calhoun S."/>
            <person name="Haridas S."/>
            <person name="Kuo A."/>
            <person name="Mondo S."/>
            <person name="Pangilinan J."/>
            <person name="Riley R."/>
            <person name="Labutti K."/>
            <person name="Andreopoulos B."/>
            <person name="Lipzen A."/>
            <person name="Chen C."/>
            <person name="Yanf M."/>
            <person name="Daum C."/>
            <person name="Ng V."/>
            <person name="Clum A."/>
            <person name="Ohm R."/>
            <person name="Martin F."/>
            <person name="Silar P."/>
            <person name="Natvig D."/>
            <person name="Lalanne C."/>
            <person name="Gautier V."/>
            <person name="Ament-Velasquez S.L."/>
            <person name="Kruys A."/>
            <person name="Hutchinson M.I."/>
            <person name="Powell A.J."/>
            <person name="Barry K."/>
            <person name="Miller A.N."/>
            <person name="Grigoriev I.V."/>
            <person name="Debuchy R."/>
            <person name="Gladieux P."/>
            <person name="Thoren M.H."/>
            <person name="Johannesson H."/>
        </authorList>
    </citation>
    <scope>NUCLEOTIDE SEQUENCE</scope>
    <source>
        <strain evidence="5">CBS 731.68</strain>
    </source>
</reference>
<protein>
    <submittedName>
        <fullName evidence="5">Uncharacterized protein</fullName>
    </submittedName>
</protein>
<dbReference type="GO" id="GO:0050482">
    <property type="term" value="P:arachidonate secretion"/>
    <property type="evidence" value="ECO:0007669"/>
    <property type="project" value="InterPro"/>
</dbReference>
<accession>A0AAN6U921</accession>
<keyword evidence="4" id="KW-1133">Transmembrane helix</keyword>
<dbReference type="PROSITE" id="PS00118">
    <property type="entry name" value="PA2_HIS"/>
    <property type="match status" value="1"/>
</dbReference>
<dbReference type="SUPFAM" id="SSF48619">
    <property type="entry name" value="Phospholipase A2, PLA2"/>
    <property type="match status" value="1"/>
</dbReference>
<dbReference type="InterPro" id="IPR033113">
    <property type="entry name" value="PLA2_histidine"/>
</dbReference>
<evidence type="ECO:0000256" key="2">
    <source>
        <dbReference type="ARBA" id="ARBA00022525"/>
    </source>
</evidence>
<gene>
    <name evidence="5" type="ORF">N657DRAFT_696066</name>
</gene>
<dbReference type="GO" id="GO:0016042">
    <property type="term" value="P:lipid catabolic process"/>
    <property type="evidence" value="ECO:0007669"/>
    <property type="project" value="InterPro"/>
</dbReference>
<dbReference type="RefSeq" id="XP_062652484.1">
    <property type="nucleotide sequence ID" value="XM_062797319.1"/>
</dbReference>
<reference evidence="5" key="1">
    <citation type="journal article" date="2023" name="Mol. Phylogenet. Evol.">
        <title>Genome-scale phylogeny and comparative genomics of the fungal order Sordariales.</title>
        <authorList>
            <person name="Hensen N."/>
            <person name="Bonometti L."/>
            <person name="Westerberg I."/>
            <person name="Brannstrom I.O."/>
            <person name="Guillou S."/>
            <person name="Cros-Aarteil S."/>
            <person name="Calhoun S."/>
            <person name="Haridas S."/>
            <person name="Kuo A."/>
            <person name="Mondo S."/>
            <person name="Pangilinan J."/>
            <person name="Riley R."/>
            <person name="LaButti K."/>
            <person name="Andreopoulos B."/>
            <person name="Lipzen A."/>
            <person name="Chen C."/>
            <person name="Yan M."/>
            <person name="Daum C."/>
            <person name="Ng V."/>
            <person name="Clum A."/>
            <person name="Steindorff A."/>
            <person name="Ohm R.A."/>
            <person name="Martin F."/>
            <person name="Silar P."/>
            <person name="Natvig D.O."/>
            <person name="Lalanne C."/>
            <person name="Gautier V."/>
            <person name="Ament-Velasquez S.L."/>
            <person name="Kruys A."/>
            <person name="Hutchinson M.I."/>
            <person name="Powell A.J."/>
            <person name="Barry K."/>
            <person name="Miller A.N."/>
            <person name="Grigoriev I.V."/>
            <person name="Debuchy R."/>
            <person name="Gladieux P."/>
            <person name="Hiltunen Thoren M."/>
            <person name="Johannesson H."/>
        </authorList>
    </citation>
    <scope>NUCLEOTIDE SEQUENCE</scope>
    <source>
        <strain evidence="5">CBS 731.68</strain>
    </source>
</reference>
<keyword evidence="2" id="KW-0964">Secreted</keyword>
<evidence type="ECO:0000256" key="3">
    <source>
        <dbReference type="SAM" id="MobiDB-lite"/>
    </source>
</evidence>
<dbReference type="GO" id="GO:0006644">
    <property type="term" value="P:phospholipid metabolic process"/>
    <property type="evidence" value="ECO:0007669"/>
    <property type="project" value="InterPro"/>
</dbReference>
<evidence type="ECO:0000313" key="5">
    <source>
        <dbReference type="EMBL" id="KAK4128713.1"/>
    </source>
</evidence>
<comment type="caution">
    <text evidence="5">The sequence shown here is derived from an EMBL/GenBank/DDBJ whole genome shotgun (WGS) entry which is preliminary data.</text>
</comment>
<organism evidence="5 6">
    <name type="scientific">Parathielavia appendiculata</name>
    <dbReference type="NCBI Taxonomy" id="2587402"/>
    <lineage>
        <taxon>Eukaryota</taxon>
        <taxon>Fungi</taxon>
        <taxon>Dikarya</taxon>
        <taxon>Ascomycota</taxon>
        <taxon>Pezizomycotina</taxon>
        <taxon>Sordariomycetes</taxon>
        <taxon>Sordariomycetidae</taxon>
        <taxon>Sordariales</taxon>
        <taxon>Chaetomiaceae</taxon>
        <taxon>Parathielavia</taxon>
    </lineage>
</organism>
<evidence type="ECO:0000313" key="6">
    <source>
        <dbReference type="Proteomes" id="UP001302602"/>
    </source>
</evidence>